<comment type="cofactor">
    <cofactor evidence="2">
        <name>Mn(2+)</name>
        <dbReference type="ChEBI" id="CHEBI:29035"/>
    </cofactor>
</comment>
<dbReference type="Gene3D" id="3.90.230.10">
    <property type="entry name" value="Creatinase/methionine aminopeptidase superfamily"/>
    <property type="match status" value="1"/>
</dbReference>
<dbReference type="EMBL" id="QJTD01000001">
    <property type="protein sequence ID" value="PYE83432.1"/>
    <property type="molecule type" value="Genomic_DNA"/>
</dbReference>
<comment type="similarity">
    <text evidence="3">Belongs to the peptidase M24B family.</text>
</comment>
<dbReference type="Pfam" id="PF00557">
    <property type="entry name" value="Peptidase_M24"/>
    <property type="match status" value="1"/>
</dbReference>
<dbReference type="Gene3D" id="3.40.350.10">
    <property type="entry name" value="Creatinase/prolidase N-terminal domain"/>
    <property type="match status" value="1"/>
</dbReference>
<dbReference type="GO" id="GO:0006508">
    <property type="term" value="P:proteolysis"/>
    <property type="evidence" value="ECO:0007669"/>
    <property type="project" value="TreeGrafter"/>
</dbReference>
<gene>
    <name evidence="9" type="ORF">DFQ11_101867</name>
</gene>
<dbReference type="GO" id="GO:0070006">
    <property type="term" value="F:metalloaminopeptidase activity"/>
    <property type="evidence" value="ECO:0007669"/>
    <property type="project" value="InterPro"/>
</dbReference>
<organism evidence="9 10">
    <name type="scientific">Winogradskyella epiphytica</name>
    <dbReference type="NCBI Taxonomy" id="262005"/>
    <lineage>
        <taxon>Bacteria</taxon>
        <taxon>Pseudomonadati</taxon>
        <taxon>Bacteroidota</taxon>
        <taxon>Flavobacteriia</taxon>
        <taxon>Flavobacteriales</taxon>
        <taxon>Flavobacteriaceae</taxon>
        <taxon>Winogradskyella</taxon>
    </lineage>
</organism>
<dbReference type="CDD" id="cd01087">
    <property type="entry name" value="Prolidase"/>
    <property type="match status" value="1"/>
</dbReference>
<dbReference type="PANTHER" id="PTHR43226:SF4">
    <property type="entry name" value="XAA-PRO AMINOPEPTIDASE 3"/>
    <property type="match status" value="1"/>
</dbReference>
<dbReference type="Proteomes" id="UP000248054">
    <property type="component" value="Unassembled WGS sequence"/>
</dbReference>
<dbReference type="InterPro" id="IPR029149">
    <property type="entry name" value="Creatin/AminoP/Spt16_N"/>
</dbReference>
<reference evidence="9 10" key="1">
    <citation type="submission" date="2018-06" db="EMBL/GenBank/DDBJ databases">
        <title>Genomic Encyclopedia of Type Strains, Phase III (KMG-III): the genomes of soil and plant-associated and newly described type strains.</title>
        <authorList>
            <person name="Whitman W."/>
        </authorList>
    </citation>
    <scope>NUCLEOTIDE SEQUENCE [LARGE SCALE GENOMIC DNA]</scope>
    <source>
        <strain evidence="9 10">CECT 7945</strain>
    </source>
</reference>
<feature type="domain" description="Aminopeptidase P N-terminal" evidence="8">
    <location>
        <begin position="38"/>
        <end position="174"/>
    </location>
</feature>
<name>A0A2V4X0K7_9FLAO</name>
<evidence type="ECO:0000256" key="1">
    <source>
        <dbReference type="ARBA" id="ARBA00001424"/>
    </source>
</evidence>
<evidence type="ECO:0000256" key="2">
    <source>
        <dbReference type="ARBA" id="ARBA00001936"/>
    </source>
</evidence>
<protein>
    <recommendedName>
        <fullName evidence="4">Xaa-Pro aminopeptidase</fullName>
        <ecNumber evidence="4">3.4.11.9</ecNumber>
    </recommendedName>
</protein>
<evidence type="ECO:0000313" key="9">
    <source>
        <dbReference type="EMBL" id="PYE83432.1"/>
    </source>
</evidence>
<keyword evidence="9" id="KW-0031">Aminopeptidase</keyword>
<dbReference type="InterPro" id="IPR052433">
    <property type="entry name" value="X-Pro_dipept-like"/>
</dbReference>
<keyword evidence="7" id="KW-0464">Manganese</keyword>
<evidence type="ECO:0000256" key="3">
    <source>
        <dbReference type="ARBA" id="ARBA00008766"/>
    </source>
</evidence>
<dbReference type="InterPro" id="IPR000994">
    <property type="entry name" value="Pept_M24"/>
</dbReference>
<evidence type="ECO:0000256" key="5">
    <source>
        <dbReference type="ARBA" id="ARBA00022723"/>
    </source>
</evidence>
<dbReference type="GO" id="GO:0030145">
    <property type="term" value="F:manganese ion binding"/>
    <property type="evidence" value="ECO:0007669"/>
    <property type="project" value="InterPro"/>
</dbReference>
<accession>A0A2V4X0K7</accession>
<dbReference type="InterPro" id="IPR036005">
    <property type="entry name" value="Creatinase/aminopeptidase-like"/>
</dbReference>
<proteinExistence type="inferred from homology"/>
<keyword evidence="10" id="KW-1185">Reference proteome</keyword>
<keyword evidence="6" id="KW-0378">Hydrolase</keyword>
<dbReference type="EC" id="3.4.11.9" evidence="4"/>
<evidence type="ECO:0000256" key="4">
    <source>
        <dbReference type="ARBA" id="ARBA00012574"/>
    </source>
</evidence>
<dbReference type="AlphaFoldDB" id="A0A2V4X0K7"/>
<sequence length="462" mass="53666">MSVWTQSKTLSLYYHIYSTALSVASNFENYIHMKYDLIDNKLFIKNRKNFMAQMKPNSLAVFNSNDIYPISADSTMPFQQHRDIFYLSGVDQEESILVLFPDCPKEKHREILFLKETNDHIAVWEGEKLTKEKAFETSGIKTVYWLKDMEKIMFELMTQCDTVYINTNEHYRANVETETREDRYTKWLKEKYPAHSVAKSNPILQRLRSVKDPIELALMQQACDITEKGFRRILKFTKPGVWEYNLEAEFMHEFLNNRSRGFAYTPIIGSGNNANVLHYIENNQQCKAGELILIDAGAEYANYASDMTRTIPVSGRYTDRQTEVYNAVNRVKNEATKMLVPGTLWEEYHVEVGKIMTSELLGLGLLDKADVQNENPDWPAYKKYFMHGTSHHIGLDTHDYGILTEPMRENQVFTVEPGIYIPDEGFGIRLEDDVVIQKSGEPFNLMRNIPIEIEEIEDIMNS</sequence>
<dbReference type="SUPFAM" id="SSF55920">
    <property type="entry name" value="Creatinase/aminopeptidase"/>
    <property type="match status" value="1"/>
</dbReference>
<evidence type="ECO:0000259" key="8">
    <source>
        <dbReference type="SMART" id="SM01011"/>
    </source>
</evidence>
<dbReference type="InterPro" id="IPR007865">
    <property type="entry name" value="Aminopep_P_N"/>
</dbReference>
<dbReference type="SUPFAM" id="SSF53092">
    <property type="entry name" value="Creatinase/prolidase N-terminal domain"/>
    <property type="match status" value="1"/>
</dbReference>
<evidence type="ECO:0000256" key="6">
    <source>
        <dbReference type="ARBA" id="ARBA00022801"/>
    </source>
</evidence>
<keyword evidence="5" id="KW-0479">Metal-binding</keyword>
<evidence type="ECO:0000313" key="10">
    <source>
        <dbReference type="Proteomes" id="UP000248054"/>
    </source>
</evidence>
<dbReference type="SMART" id="SM01011">
    <property type="entry name" value="AMP_N"/>
    <property type="match status" value="1"/>
</dbReference>
<dbReference type="PANTHER" id="PTHR43226">
    <property type="entry name" value="XAA-PRO AMINOPEPTIDASE 3"/>
    <property type="match status" value="1"/>
</dbReference>
<comment type="caution">
    <text evidence="9">The sequence shown here is derived from an EMBL/GenBank/DDBJ whole genome shotgun (WGS) entry which is preliminary data.</text>
</comment>
<evidence type="ECO:0000256" key="7">
    <source>
        <dbReference type="ARBA" id="ARBA00023211"/>
    </source>
</evidence>
<keyword evidence="9" id="KW-0645">Protease</keyword>
<dbReference type="Pfam" id="PF05195">
    <property type="entry name" value="AMP_N"/>
    <property type="match status" value="1"/>
</dbReference>
<comment type="catalytic activity">
    <reaction evidence="1">
        <text>Release of any N-terminal amino acid, including proline, that is linked to proline, even from a dipeptide or tripeptide.</text>
        <dbReference type="EC" id="3.4.11.9"/>
    </reaction>
</comment>